<dbReference type="SMART" id="SM00275">
    <property type="entry name" value="G_alpha"/>
    <property type="match status" value="1"/>
</dbReference>
<dbReference type="AlphaFoldDB" id="A0A067PA34"/>
<organism evidence="6 7">
    <name type="scientific">Jaapia argillacea MUCL 33604</name>
    <dbReference type="NCBI Taxonomy" id="933084"/>
    <lineage>
        <taxon>Eukaryota</taxon>
        <taxon>Fungi</taxon>
        <taxon>Dikarya</taxon>
        <taxon>Basidiomycota</taxon>
        <taxon>Agaricomycotina</taxon>
        <taxon>Agaricomycetes</taxon>
        <taxon>Agaricomycetidae</taxon>
        <taxon>Jaapiales</taxon>
        <taxon>Jaapiaceae</taxon>
        <taxon>Jaapia</taxon>
    </lineage>
</organism>
<keyword evidence="5" id="KW-0479">Metal-binding</keyword>
<feature type="binding site" evidence="4">
    <location>
        <begin position="143"/>
        <end position="146"/>
    </location>
    <ligand>
        <name>GTP</name>
        <dbReference type="ChEBI" id="CHEBI:37565"/>
    </ligand>
</feature>
<evidence type="ECO:0000256" key="5">
    <source>
        <dbReference type="PIRSR" id="PIRSR601019-2"/>
    </source>
</evidence>
<evidence type="ECO:0000256" key="4">
    <source>
        <dbReference type="PIRSR" id="PIRSR601019-1"/>
    </source>
</evidence>
<dbReference type="GO" id="GO:0046872">
    <property type="term" value="F:metal ion binding"/>
    <property type="evidence" value="ECO:0007669"/>
    <property type="project" value="UniProtKB-KW"/>
</dbReference>
<feature type="binding site" evidence="5">
    <location>
        <position position="65"/>
    </location>
    <ligand>
        <name>Mg(2+)</name>
        <dbReference type="ChEBI" id="CHEBI:18420"/>
    </ligand>
</feature>
<evidence type="ECO:0000313" key="7">
    <source>
        <dbReference type="Proteomes" id="UP000027265"/>
    </source>
</evidence>
<dbReference type="SUPFAM" id="SSF47895">
    <property type="entry name" value="Transducin (alpha subunit), insertion domain"/>
    <property type="match status" value="1"/>
</dbReference>
<evidence type="ECO:0000256" key="2">
    <source>
        <dbReference type="ARBA" id="ARBA00023134"/>
    </source>
</evidence>
<dbReference type="GO" id="GO:0031683">
    <property type="term" value="F:G-protein beta/gamma-subunit complex binding"/>
    <property type="evidence" value="ECO:0007669"/>
    <property type="project" value="InterPro"/>
</dbReference>
<dbReference type="GO" id="GO:0005525">
    <property type="term" value="F:GTP binding"/>
    <property type="evidence" value="ECO:0007669"/>
    <property type="project" value="UniProtKB-KW"/>
</dbReference>
<dbReference type="STRING" id="933084.A0A067PA34"/>
<dbReference type="GO" id="GO:0001664">
    <property type="term" value="F:G protein-coupled receptor binding"/>
    <property type="evidence" value="ECO:0007669"/>
    <property type="project" value="TreeGrafter"/>
</dbReference>
<dbReference type="GO" id="GO:0007188">
    <property type="term" value="P:adenylate cyclase-modulating G protein-coupled receptor signaling pathway"/>
    <property type="evidence" value="ECO:0007669"/>
    <property type="project" value="TreeGrafter"/>
</dbReference>
<reference evidence="7" key="1">
    <citation type="journal article" date="2014" name="Proc. Natl. Acad. Sci. U.S.A.">
        <title>Extensive sampling of basidiomycete genomes demonstrates inadequacy of the white-rot/brown-rot paradigm for wood decay fungi.</title>
        <authorList>
            <person name="Riley R."/>
            <person name="Salamov A.A."/>
            <person name="Brown D.W."/>
            <person name="Nagy L.G."/>
            <person name="Floudas D."/>
            <person name="Held B.W."/>
            <person name="Levasseur A."/>
            <person name="Lombard V."/>
            <person name="Morin E."/>
            <person name="Otillar R."/>
            <person name="Lindquist E.A."/>
            <person name="Sun H."/>
            <person name="LaButti K.M."/>
            <person name="Schmutz J."/>
            <person name="Jabbour D."/>
            <person name="Luo H."/>
            <person name="Baker S.E."/>
            <person name="Pisabarro A.G."/>
            <person name="Walton J.D."/>
            <person name="Blanchette R.A."/>
            <person name="Henrissat B."/>
            <person name="Martin F."/>
            <person name="Cullen D."/>
            <person name="Hibbett D.S."/>
            <person name="Grigoriev I.V."/>
        </authorList>
    </citation>
    <scope>NUCLEOTIDE SEQUENCE [LARGE SCALE GENOMIC DNA]</scope>
    <source>
        <strain evidence="7">MUCL 33604</strain>
    </source>
</reference>
<keyword evidence="3" id="KW-0807">Transducer</keyword>
<dbReference type="SUPFAM" id="SSF52540">
    <property type="entry name" value="P-loop containing nucleoside triphosphate hydrolases"/>
    <property type="match status" value="1"/>
</dbReference>
<evidence type="ECO:0000256" key="3">
    <source>
        <dbReference type="ARBA" id="ARBA00023224"/>
    </source>
</evidence>
<dbReference type="InterPro" id="IPR011025">
    <property type="entry name" value="GproteinA_insert"/>
</dbReference>
<dbReference type="Gene3D" id="3.40.50.300">
    <property type="entry name" value="P-loop containing nucleotide triphosphate hydrolases"/>
    <property type="match status" value="1"/>
</dbReference>
<keyword evidence="7" id="KW-1185">Reference proteome</keyword>
<dbReference type="InParanoid" id="A0A067PA34"/>
<dbReference type="PANTHER" id="PTHR10218">
    <property type="entry name" value="GTP-BINDING PROTEIN ALPHA SUBUNIT"/>
    <property type="match status" value="1"/>
</dbReference>
<keyword evidence="5" id="KW-0460">Magnesium</keyword>
<keyword evidence="2 4" id="KW-0342">GTP-binding</keyword>
<protein>
    <submittedName>
        <fullName evidence="6">Uncharacterized protein</fullName>
    </submittedName>
</protein>
<dbReference type="GO" id="GO:0005737">
    <property type="term" value="C:cytoplasm"/>
    <property type="evidence" value="ECO:0007669"/>
    <property type="project" value="TreeGrafter"/>
</dbReference>
<dbReference type="EMBL" id="KL197745">
    <property type="protein sequence ID" value="KDQ51783.1"/>
    <property type="molecule type" value="Genomic_DNA"/>
</dbReference>
<dbReference type="Proteomes" id="UP000027265">
    <property type="component" value="Unassembled WGS sequence"/>
</dbReference>
<dbReference type="InterPro" id="IPR027417">
    <property type="entry name" value="P-loop_NTPase"/>
</dbReference>
<dbReference type="OrthoDB" id="5817230at2759"/>
<dbReference type="GO" id="GO:0003924">
    <property type="term" value="F:GTPase activity"/>
    <property type="evidence" value="ECO:0007669"/>
    <property type="project" value="InterPro"/>
</dbReference>
<dbReference type="Gene3D" id="1.10.400.10">
    <property type="entry name" value="GI Alpha 1, domain 2-like"/>
    <property type="match status" value="1"/>
</dbReference>
<evidence type="ECO:0000256" key="1">
    <source>
        <dbReference type="ARBA" id="ARBA00022741"/>
    </source>
</evidence>
<dbReference type="PANTHER" id="PTHR10218:SF360">
    <property type="entry name" value="GUANINE NUCLEOTIDE-BINDING PROTEIN SUBUNIT ALPHA HOMOLOG"/>
    <property type="match status" value="1"/>
</dbReference>
<dbReference type="HOGENOM" id="CLU_014184_7_0_1"/>
<keyword evidence="1 4" id="KW-0547">Nucleotide-binding</keyword>
<name>A0A067PA34_9AGAM</name>
<sequence length="200" mass="22942">MVLVACKNDIIALWEDKAVKSVLKKQGVRLEDMPGFFLNDVERIATCREHHFVMESGLSHPLSFSLPVANESDRHRYRGRVVCVRRGRKSGNVQAIIFLAPLLFNQTLEEAPSVNRVEDSLYPWKEICTNPILAKVKLVLYLNKIDILQAILDAGVQLKKFVSSFGDNPNDVEHVVKFFRDKFRSYHERFSLRPSPKYVG</sequence>
<proteinExistence type="predicted"/>
<gene>
    <name evidence="6" type="ORF">JAAARDRAFT_62307</name>
</gene>
<dbReference type="Pfam" id="PF00503">
    <property type="entry name" value="G-alpha"/>
    <property type="match status" value="1"/>
</dbReference>
<evidence type="ECO:0000313" key="6">
    <source>
        <dbReference type="EMBL" id="KDQ51783.1"/>
    </source>
</evidence>
<dbReference type="GO" id="GO:0005834">
    <property type="term" value="C:heterotrimeric G-protein complex"/>
    <property type="evidence" value="ECO:0007669"/>
    <property type="project" value="TreeGrafter"/>
</dbReference>
<accession>A0A067PA34</accession>
<dbReference type="InterPro" id="IPR001019">
    <property type="entry name" value="Gprotein_alpha_su"/>
</dbReference>